<keyword evidence="3" id="KW-1185">Reference proteome</keyword>
<proteinExistence type="predicted"/>
<feature type="domain" description="Group II intron maturase-specific" evidence="1">
    <location>
        <begin position="2"/>
        <end position="42"/>
    </location>
</feature>
<comment type="caution">
    <text evidence="2">The sequence shown here is derived from an EMBL/GenBank/DDBJ whole genome shotgun (WGS) entry which is preliminary data.</text>
</comment>
<evidence type="ECO:0000313" key="3">
    <source>
        <dbReference type="Proteomes" id="UP000214588"/>
    </source>
</evidence>
<feature type="non-terminal residue" evidence="2">
    <location>
        <position position="1"/>
    </location>
</feature>
<dbReference type="AlphaFoldDB" id="A0A226BU74"/>
<name>A0A226BU74_9FIRM</name>
<gene>
    <name evidence="2" type="ORF">CDO51_13390</name>
</gene>
<dbReference type="RefSeq" id="WP_205842280.1">
    <property type="nucleotide sequence ID" value="NZ_NIQC01000122.1"/>
</dbReference>
<dbReference type="InterPro" id="IPR013597">
    <property type="entry name" value="Mat_intron_G2"/>
</dbReference>
<accession>A0A226BU74</accession>
<protein>
    <submittedName>
        <fullName evidence="2">Maturase</fullName>
    </submittedName>
</protein>
<evidence type="ECO:0000259" key="1">
    <source>
        <dbReference type="Pfam" id="PF08388"/>
    </source>
</evidence>
<evidence type="ECO:0000313" key="2">
    <source>
        <dbReference type="EMBL" id="OWZ82598.1"/>
    </source>
</evidence>
<dbReference type="Proteomes" id="UP000214588">
    <property type="component" value="Unassembled WGS sequence"/>
</dbReference>
<dbReference type="EMBL" id="NIQC01000122">
    <property type="protein sequence ID" value="OWZ82598.1"/>
    <property type="molecule type" value="Genomic_DNA"/>
</dbReference>
<dbReference type="Pfam" id="PF08388">
    <property type="entry name" value="GIIM"/>
    <property type="match status" value="1"/>
</dbReference>
<organism evidence="2 3">
    <name type="scientific">Natranaerobius trueperi</name>
    <dbReference type="NCBI Taxonomy" id="759412"/>
    <lineage>
        <taxon>Bacteria</taxon>
        <taxon>Bacillati</taxon>
        <taxon>Bacillota</taxon>
        <taxon>Clostridia</taxon>
        <taxon>Natranaerobiales</taxon>
        <taxon>Natranaerobiaceae</taxon>
        <taxon>Natranaerobius</taxon>
    </lineage>
</organism>
<sequence length="46" mass="5383">SRKRGRSIQKILKELKVFTTGWLGYFSIADMKNRITALNEWIVSVK</sequence>
<reference evidence="2 3" key="1">
    <citation type="submission" date="2017-06" db="EMBL/GenBank/DDBJ databases">
        <title>Draft Genome Sequence of Natranaerobius trueperi halophilic, alkalithermophilic bacteria from soda lakes.</title>
        <authorList>
            <person name="Zhao B."/>
        </authorList>
    </citation>
    <scope>NUCLEOTIDE SEQUENCE [LARGE SCALE GENOMIC DNA]</scope>
    <source>
        <strain evidence="2 3">DSM 18760</strain>
    </source>
</reference>